<dbReference type="Pfam" id="PF21818">
    <property type="entry name" value="DUF6884"/>
    <property type="match status" value="1"/>
</dbReference>
<reference evidence="3" key="1">
    <citation type="submission" date="2010-05" db="EMBL/GenBank/DDBJ databases">
        <title>Complete sequence of Staphylothermus hellenicus DSM 12710.</title>
        <authorList>
            <consortium name="US DOE Joint Genome Institute"/>
            <person name="Lucas S."/>
            <person name="Copeland A."/>
            <person name="Lapidus A."/>
            <person name="Cheng J.-F."/>
            <person name="Bruce D."/>
            <person name="Goodwin L."/>
            <person name="Pitluck S."/>
            <person name="Davenport K."/>
            <person name="Detter J.C."/>
            <person name="Han C."/>
            <person name="Tapia R."/>
            <person name="Larimer F."/>
            <person name="Land M."/>
            <person name="Hauser L."/>
            <person name="Kyrpides N."/>
            <person name="Mikhailova N."/>
            <person name="Anderson I.J."/>
            <person name="Woyke T."/>
        </authorList>
    </citation>
    <scope>NUCLEOTIDE SEQUENCE [LARGE SCALE GENOMIC DNA]</scope>
    <source>
        <strain evidence="3">DSM 12710 / JCM 10830 / BK20S6-10-b1 / P8</strain>
    </source>
</reference>
<sequence>MKTLCIVPCGKRKIWDKYPNKGPTKARYVYIGAFAKKCREYAEKFCPNSWVILSAKHGFLFPDDIVPGPYNVSFNDKKTNPISIEELKAQAHMKGLYRYDRIIVLAGRNYAEIVKKVFSNKEVVTPLSKYKGLGYMMQKLNEAIRRGVPLH</sequence>
<dbReference type="eggNOG" id="arCOG03726">
    <property type="taxonomic scope" value="Archaea"/>
</dbReference>
<dbReference type="KEGG" id="shc:Shell_0194"/>
<dbReference type="HOGENOM" id="CLU_114074_0_0_2"/>
<dbReference type="InterPro" id="IPR049251">
    <property type="entry name" value="DUF6884"/>
</dbReference>
<dbReference type="RefSeq" id="WP_013142534.1">
    <property type="nucleotide sequence ID" value="NC_014205.1"/>
</dbReference>
<dbReference type="GeneID" id="9233483"/>
<dbReference type="STRING" id="591019.Shell_0194"/>
<proteinExistence type="predicted"/>
<reference evidence="2 3" key="2">
    <citation type="journal article" date="2011" name="Stand. Genomic Sci.">
        <title>Complete genome sequence of Staphylothermus hellenicus P8.</title>
        <authorList>
            <person name="Anderson I."/>
            <person name="Wirth R."/>
            <person name="Lucas S."/>
            <person name="Copeland A."/>
            <person name="Lapidus A."/>
            <person name="Cheng J.F."/>
            <person name="Goodwin L."/>
            <person name="Pitluck S."/>
            <person name="Davenport K."/>
            <person name="Detter J.C."/>
            <person name="Han C."/>
            <person name="Tapia R."/>
            <person name="Land M."/>
            <person name="Hauser L."/>
            <person name="Pati A."/>
            <person name="Mikhailova N."/>
            <person name="Woyke T."/>
            <person name="Klenk H.P."/>
            <person name="Kyrpides N."/>
            <person name="Ivanova N."/>
        </authorList>
    </citation>
    <scope>NUCLEOTIDE SEQUENCE [LARGE SCALE GENOMIC DNA]</scope>
    <source>
        <strain evidence="3">DSM 12710 / JCM 10830 / BK20S6-10-b1 / P8</strain>
    </source>
</reference>
<organism evidence="2 3">
    <name type="scientific">Staphylothermus hellenicus (strain DSM 12710 / JCM 10830 / BK20S6-10-b1 / P8)</name>
    <dbReference type="NCBI Taxonomy" id="591019"/>
    <lineage>
        <taxon>Archaea</taxon>
        <taxon>Thermoproteota</taxon>
        <taxon>Thermoprotei</taxon>
        <taxon>Desulfurococcales</taxon>
        <taxon>Desulfurococcaceae</taxon>
        <taxon>Staphylothermus</taxon>
    </lineage>
</organism>
<name>D7DAY9_STAHD</name>
<dbReference type="AlphaFoldDB" id="D7DAY9"/>
<evidence type="ECO:0000313" key="3">
    <source>
        <dbReference type="Proteomes" id="UP000002573"/>
    </source>
</evidence>
<accession>D7DAY9</accession>
<dbReference type="EMBL" id="CP002051">
    <property type="protein sequence ID" value="ADI31336.1"/>
    <property type="molecule type" value="Genomic_DNA"/>
</dbReference>
<keyword evidence="3" id="KW-1185">Reference proteome</keyword>
<gene>
    <name evidence="2" type="ordered locus">Shell_0194</name>
</gene>
<dbReference type="Proteomes" id="UP000002573">
    <property type="component" value="Chromosome"/>
</dbReference>
<feature type="domain" description="DUF6884" evidence="1">
    <location>
        <begin position="7"/>
        <end position="138"/>
    </location>
</feature>
<evidence type="ECO:0000259" key="1">
    <source>
        <dbReference type="Pfam" id="PF21818"/>
    </source>
</evidence>
<evidence type="ECO:0000313" key="2">
    <source>
        <dbReference type="EMBL" id="ADI31336.1"/>
    </source>
</evidence>
<protein>
    <recommendedName>
        <fullName evidence="1">DUF6884 domain-containing protein</fullName>
    </recommendedName>
</protein>
<dbReference type="OrthoDB" id="67059at2157"/>